<comment type="caution">
    <text evidence="5">The sequence shown here is derived from an EMBL/GenBank/DDBJ whole genome shotgun (WGS) entry which is preliminary data.</text>
</comment>
<dbReference type="EMBL" id="DTHG01000079">
    <property type="protein sequence ID" value="HGW92127.1"/>
    <property type="molecule type" value="Genomic_DNA"/>
</dbReference>
<dbReference type="Gene3D" id="3.90.1150.10">
    <property type="entry name" value="Aspartate Aminotransferase, domain 1"/>
    <property type="match status" value="1"/>
</dbReference>
<sequence>MIPPYRIKVIEKIRLIPEREREKVLKKAGYNPFLIPAKDVFIDLVSDSGLSGLSKEQLSELMLGDESFAQQEGYFYFIDKMKQIFGFQYVIPFHQGRAIEGAISSVFGEGYYVSNTFFETTRANLEKAGGLCEDLSMPDDVFGGNIDVKKLEKIVKEKNVNFVLLTLTNNTVYGQPVSFSNILNVKKICKRYKIPLVFDASRFSENCYFIWKYEMKKVRFKDVVRKVFSIPDIAYISSKKDGLSNTGGIFMTNMKDVYEKMLNISMIKEGFPSHGGLNDRDIRVMVKGIEEAIDEDYIEYRISQVKYFMALLEKRGIPIKSRYSGHAVYIDAEKIYDFSEYPGYLLSAVCYLKGGIRGGIFGGSLSMSKSPETLRLSIPRRVYTEEHLRYVADILNEIKDLKIDWDLKLDYVPDELKTFMVRFRKVKDGFKRG</sequence>
<dbReference type="InterPro" id="IPR015422">
    <property type="entry name" value="PyrdxlP-dep_Trfase_small"/>
</dbReference>
<dbReference type="GO" id="GO:0009034">
    <property type="term" value="F:tryptophanase activity"/>
    <property type="evidence" value="ECO:0007669"/>
    <property type="project" value="UniProtKB-EC"/>
</dbReference>
<evidence type="ECO:0000256" key="2">
    <source>
        <dbReference type="ARBA" id="ARBA00009721"/>
    </source>
</evidence>
<proteinExistence type="inferred from homology"/>
<dbReference type="Pfam" id="PF01212">
    <property type="entry name" value="Beta_elim_lyase"/>
    <property type="match status" value="1"/>
</dbReference>
<protein>
    <submittedName>
        <fullName evidence="5">Tryptophanase</fullName>
        <ecNumber evidence="5">4.1.99.1</ecNumber>
    </submittedName>
</protein>
<dbReference type="Gene3D" id="3.40.640.10">
    <property type="entry name" value="Type I PLP-dependent aspartate aminotransferase-like (Major domain)"/>
    <property type="match status" value="1"/>
</dbReference>
<reference evidence="5" key="1">
    <citation type="journal article" date="2020" name="mSystems">
        <title>Genome- and Community-Level Interaction Insights into Carbon Utilization and Element Cycling Functions of Hydrothermarchaeota in Hydrothermal Sediment.</title>
        <authorList>
            <person name="Zhou Z."/>
            <person name="Liu Y."/>
            <person name="Xu W."/>
            <person name="Pan J."/>
            <person name="Luo Z.H."/>
            <person name="Li M."/>
        </authorList>
    </citation>
    <scope>NUCLEOTIDE SEQUENCE [LARGE SCALE GENOMIC DNA]</scope>
    <source>
        <strain evidence="5">SpSt-780</strain>
    </source>
</reference>
<dbReference type="EC" id="4.1.99.1" evidence="5"/>
<feature type="domain" description="Aromatic amino acid beta-eliminating lyase/threonine aldolase" evidence="4">
    <location>
        <begin position="43"/>
        <end position="392"/>
    </location>
</feature>
<comment type="cofactor">
    <cofactor evidence="1">
        <name>pyridoxal 5'-phosphate</name>
        <dbReference type="ChEBI" id="CHEBI:597326"/>
    </cofactor>
</comment>
<name>A0A7C4YHR3_UNCW3</name>
<dbReference type="NCBIfam" id="NF009709">
    <property type="entry name" value="PRK13238.1"/>
    <property type="match status" value="1"/>
</dbReference>
<evidence type="ECO:0000313" key="5">
    <source>
        <dbReference type="EMBL" id="HGW92127.1"/>
    </source>
</evidence>
<evidence type="ECO:0000256" key="1">
    <source>
        <dbReference type="ARBA" id="ARBA00001933"/>
    </source>
</evidence>
<comment type="similarity">
    <text evidence="2">Belongs to the beta-eliminating lyase family.</text>
</comment>
<dbReference type="InterPro" id="IPR001597">
    <property type="entry name" value="ArAA_b-elim_lyase/Thr_aldolase"/>
</dbReference>
<dbReference type="InterPro" id="IPR015421">
    <property type="entry name" value="PyrdxlP-dep_Trfase_major"/>
</dbReference>
<keyword evidence="3" id="KW-0663">Pyridoxal phosphate</keyword>
<evidence type="ECO:0000259" key="4">
    <source>
        <dbReference type="Pfam" id="PF01212"/>
    </source>
</evidence>
<gene>
    <name evidence="5" type="ORF">ENV67_06280</name>
</gene>
<dbReference type="PANTHER" id="PTHR32325:SF4">
    <property type="entry name" value="TRYPTOPHANASE"/>
    <property type="match status" value="1"/>
</dbReference>
<dbReference type="AlphaFoldDB" id="A0A7C4YHR3"/>
<accession>A0A7C4YHR3</accession>
<dbReference type="SUPFAM" id="SSF53383">
    <property type="entry name" value="PLP-dependent transferases"/>
    <property type="match status" value="1"/>
</dbReference>
<organism evidence="5">
    <name type="scientific">candidate division WOR-3 bacterium</name>
    <dbReference type="NCBI Taxonomy" id="2052148"/>
    <lineage>
        <taxon>Bacteria</taxon>
        <taxon>Bacteria division WOR-3</taxon>
    </lineage>
</organism>
<dbReference type="PANTHER" id="PTHR32325">
    <property type="entry name" value="BETA-ELIMINATING LYASE-LIKE PROTEIN-RELATED"/>
    <property type="match status" value="1"/>
</dbReference>
<dbReference type="InterPro" id="IPR015424">
    <property type="entry name" value="PyrdxlP-dep_Trfase"/>
</dbReference>
<keyword evidence="5" id="KW-0456">Lyase</keyword>
<evidence type="ECO:0000256" key="3">
    <source>
        <dbReference type="ARBA" id="ARBA00022898"/>
    </source>
</evidence>